<name>A0A1G6RVV1_9BACL</name>
<keyword evidence="4 6" id="KW-1133">Transmembrane helix</keyword>
<dbReference type="InterPro" id="IPR042094">
    <property type="entry name" value="T2SS_GspF_sf"/>
</dbReference>
<evidence type="ECO:0000313" key="9">
    <source>
        <dbReference type="Proteomes" id="UP000199387"/>
    </source>
</evidence>
<evidence type="ECO:0000256" key="5">
    <source>
        <dbReference type="ARBA" id="ARBA00023136"/>
    </source>
</evidence>
<evidence type="ECO:0000256" key="6">
    <source>
        <dbReference type="SAM" id="Phobius"/>
    </source>
</evidence>
<dbReference type="AlphaFoldDB" id="A0A1G6RVV1"/>
<comment type="subcellular location">
    <subcellularLocation>
        <location evidence="1">Cell membrane</location>
        <topology evidence="1">Multi-pass membrane protein</topology>
    </subcellularLocation>
</comment>
<feature type="transmembrane region" description="Helical" evidence="6">
    <location>
        <begin position="108"/>
        <end position="127"/>
    </location>
</feature>
<feature type="transmembrane region" description="Helical" evidence="6">
    <location>
        <begin position="286"/>
        <end position="304"/>
    </location>
</feature>
<dbReference type="GO" id="GO:0005886">
    <property type="term" value="C:plasma membrane"/>
    <property type="evidence" value="ECO:0007669"/>
    <property type="project" value="UniProtKB-SubCell"/>
</dbReference>
<reference evidence="8 9" key="1">
    <citation type="submission" date="2016-10" db="EMBL/GenBank/DDBJ databases">
        <authorList>
            <person name="de Groot N.N."/>
        </authorList>
    </citation>
    <scope>NUCLEOTIDE SEQUENCE [LARGE SCALE GENOMIC DNA]</scope>
    <source>
        <strain evidence="8 9">DSM 45514</strain>
    </source>
</reference>
<dbReference type="STRING" id="1236220.SAMN04488112_13211"/>
<protein>
    <submittedName>
        <fullName evidence="8">Tight adherence protein B</fullName>
    </submittedName>
</protein>
<dbReference type="RefSeq" id="WP_091573147.1">
    <property type="nucleotide sequence ID" value="NZ_FMZA01000032.1"/>
</dbReference>
<sequence length="312" mass="35019">MNSGLVIALLGGAAIFCLMVALYYRLKINREKQQIHEAVGKWIQAEGPTQGWSDDLADRLDQTQWAKNLAPKLKRASVKLRPSEYGAVLFLLGVMMIFLFHYGMDAPVWISLIISTSLTPLLSKLFLNSRKHIYIHRMDAQLSEACRLLSSAARAGLSIPQGLELVVKELPSPIKDELGVVVNELRLGRDLELSLNELLTRVSSRDLQVFINALIIQRRAGGDLAKVLGEMATTMEERKIIHKTVEASIAQARYSAYLLPAVSLLIVYMMSQMVDNFFQMFTDPKGMILLAIFIFLQVIGFIFIKKIADIRI</sequence>
<dbReference type="OrthoDB" id="9803381at2"/>
<feature type="transmembrane region" description="Helical" evidence="6">
    <location>
        <begin position="6"/>
        <end position="24"/>
    </location>
</feature>
<keyword evidence="2" id="KW-1003">Cell membrane</keyword>
<evidence type="ECO:0000256" key="2">
    <source>
        <dbReference type="ARBA" id="ARBA00022475"/>
    </source>
</evidence>
<feature type="domain" description="Type II secretion system protein GspF" evidence="7">
    <location>
        <begin position="145"/>
        <end position="270"/>
    </location>
</feature>
<accession>A0A1G6RVV1</accession>
<organism evidence="8 9">
    <name type="scientific">Melghirimyces thermohalophilus</name>
    <dbReference type="NCBI Taxonomy" id="1236220"/>
    <lineage>
        <taxon>Bacteria</taxon>
        <taxon>Bacillati</taxon>
        <taxon>Bacillota</taxon>
        <taxon>Bacilli</taxon>
        <taxon>Bacillales</taxon>
        <taxon>Thermoactinomycetaceae</taxon>
        <taxon>Melghirimyces</taxon>
    </lineage>
</organism>
<feature type="transmembrane region" description="Helical" evidence="6">
    <location>
        <begin position="256"/>
        <end position="274"/>
    </location>
</feature>
<evidence type="ECO:0000259" key="7">
    <source>
        <dbReference type="Pfam" id="PF00482"/>
    </source>
</evidence>
<dbReference type="Gene3D" id="1.20.81.30">
    <property type="entry name" value="Type II secretion system (T2SS), domain F"/>
    <property type="match status" value="1"/>
</dbReference>
<evidence type="ECO:0000256" key="4">
    <source>
        <dbReference type="ARBA" id="ARBA00022989"/>
    </source>
</evidence>
<keyword evidence="5 6" id="KW-0472">Membrane</keyword>
<dbReference type="Pfam" id="PF00482">
    <property type="entry name" value="T2SSF"/>
    <property type="match status" value="1"/>
</dbReference>
<evidence type="ECO:0000256" key="1">
    <source>
        <dbReference type="ARBA" id="ARBA00004651"/>
    </source>
</evidence>
<keyword evidence="9" id="KW-1185">Reference proteome</keyword>
<dbReference type="EMBL" id="FMZA01000032">
    <property type="protein sequence ID" value="SDD08790.1"/>
    <property type="molecule type" value="Genomic_DNA"/>
</dbReference>
<feature type="transmembrane region" description="Helical" evidence="6">
    <location>
        <begin position="85"/>
        <end position="102"/>
    </location>
</feature>
<dbReference type="InterPro" id="IPR018076">
    <property type="entry name" value="T2SS_GspF_dom"/>
</dbReference>
<dbReference type="PANTHER" id="PTHR35007:SF1">
    <property type="entry name" value="PILUS ASSEMBLY PROTEIN"/>
    <property type="match status" value="1"/>
</dbReference>
<keyword evidence="3 6" id="KW-0812">Transmembrane</keyword>
<dbReference type="PANTHER" id="PTHR35007">
    <property type="entry name" value="INTEGRAL MEMBRANE PROTEIN-RELATED"/>
    <property type="match status" value="1"/>
</dbReference>
<evidence type="ECO:0000256" key="3">
    <source>
        <dbReference type="ARBA" id="ARBA00022692"/>
    </source>
</evidence>
<dbReference type="Proteomes" id="UP000199387">
    <property type="component" value="Unassembled WGS sequence"/>
</dbReference>
<gene>
    <name evidence="8" type="ORF">SAMN04488112_13211</name>
</gene>
<proteinExistence type="predicted"/>
<evidence type="ECO:0000313" key="8">
    <source>
        <dbReference type="EMBL" id="SDD08790.1"/>
    </source>
</evidence>